<feature type="transmembrane region" description="Helical" evidence="1">
    <location>
        <begin position="20"/>
        <end position="43"/>
    </location>
</feature>
<reference evidence="3 4" key="1">
    <citation type="journal article" date="2014" name="Genome Announc.">
        <title>Draft Genome Sequence of Marinomonas sp. Strain D104, a Polycyclic Aromatic Hydrocarbon-Degrading Bacterium from the Deep-Sea Sediment of the Arctic Ocean.</title>
        <authorList>
            <person name="Dong C."/>
            <person name="Bai X."/>
            <person name="Lai Q."/>
            <person name="Xie Y."/>
            <person name="Chen X."/>
            <person name="Shao Z."/>
        </authorList>
    </citation>
    <scope>NUCLEOTIDE SEQUENCE [LARGE SCALE GENOMIC DNA]</scope>
    <source>
        <strain evidence="3 4">D104</strain>
    </source>
</reference>
<dbReference type="Pfam" id="PF01553">
    <property type="entry name" value="Acyltransferase"/>
    <property type="match status" value="1"/>
</dbReference>
<sequence length="328" mass="38200">MKSETSLLFYVRKEPLLQPVIGVVSFLFMCANVFFWTLLVHLISPLLLIRKSEYEAFVEQSFSRLYTGWVASNEWWFQQVLGVHWELDETMKTDFDSWNLIISNHRSWVDVFVLFAQLKGRRPLPRVFMKQALFWMPLVGTATYIMGFPYMKRYSKDRLKKHPHLVGKDLETTRRSCVRLLNRPNSIMSFVEGTRFTDLKHQQQASPYRCLLKPKAGGVGFILQTMPQKIQNITDITVLYHQSSISGWDLLCGRIESASVVVREVALPATLLSAEYRAADQDREHFFTWFNLYWHDKDTRMSHQLDALRESPTIGLVSEFSEGSASQE</sequence>
<dbReference type="GO" id="GO:0016746">
    <property type="term" value="F:acyltransferase activity"/>
    <property type="evidence" value="ECO:0007669"/>
    <property type="project" value="UniProtKB-KW"/>
</dbReference>
<dbReference type="RefSeq" id="WP_024023150.1">
    <property type="nucleotide sequence ID" value="NZ_AYOZ01000006.1"/>
</dbReference>
<proteinExistence type="predicted"/>
<dbReference type="Proteomes" id="UP000018857">
    <property type="component" value="Unassembled WGS sequence"/>
</dbReference>
<evidence type="ECO:0000259" key="2">
    <source>
        <dbReference type="SMART" id="SM00563"/>
    </source>
</evidence>
<organism evidence="3 4">
    <name type="scientific">Marinomonas profundimaris</name>
    <dbReference type="NCBI Taxonomy" id="1208321"/>
    <lineage>
        <taxon>Bacteria</taxon>
        <taxon>Pseudomonadati</taxon>
        <taxon>Pseudomonadota</taxon>
        <taxon>Gammaproteobacteria</taxon>
        <taxon>Oceanospirillales</taxon>
        <taxon>Oceanospirillaceae</taxon>
        <taxon>Marinomonas</taxon>
    </lineage>
</organism>
<keyword evidence="1" id="KW-1133">Transmembrane helix</keyword>
<dbReference type="OrthoDB" id="319710at2"/>
<feature type="domain" description="Phospholipid/glycerol acyltransferase" evidence="2">
    <location>
        <begin position="99"/>
        <end position="241"/>
    </location>
</feature>
<keyword evidence="4" id="KW-1185">Reference proteome</keyword>
<accession>W1S2W5</accession>
<evidence type="ECO:0000313" key="3">
    <source>
        <dbReference type="EMBL" id="ETI61463.1"/>
    </source>
</evidence>
<feature type="transmembrane region" description="Helical" evidence="1">
    <location>
        <begin position="132"/>
        <end position="151"/>
    </location>
</feature>
<evidence type="ECO:0000256" key="1">
    <source>
        <dbReference type="SAM" id="Phobius"/>
    </source>
</evidence>
<keyword evidence="3" id="KW-0012">Acyltransferase</keyword>
<keyword evidence="1" id="KW-0812">Transmembrane</keyword>
<keyword evidence="3" id="KW-0808">Transferase</keyword>
<dbReference type="PANTHER" id="PTHR10983">
    <property type="entry name" value="1-ACYLGLYCEROL-3-PHOSPHATE ACYLTRANSFERASE-RELATED"/>
    <property type="match status" value="1"/>
</dbReference>
<dbReference type="AlphaFoldDB" id="W1S2W5"/>
<dbReference type="EMBL" id="AYOZ01000006">
    <property type="protein sequence ID" value="ETI61463.1"/>
    <property type="molecule type" value="Genomic_DNA"/>
</dbReference>
<dbReference type="NCBIfam" id="NF010621">
    <property type="entry name" value="PRK14014.1"/>
    <property type="match status" value="1"/>
</dbReference>
<dbReference type="PATRIC" id="fig|1208321.3.peg.966"/>
<keyword evidence="1" id="KW-0472">Membrane</keyword>
<dbReference type="eggNOG" id="COG0204">
    <property type="taxonomic scope" value="Bacteria"/>
</dbReference>
<comment type="caution">
    <text evidence="3">The sequence shown here is derived from an EMBL/GenBank/DDBJ whole genome shotgun (WGS) entry which is preliminary data.</text>
</comment>
<dbReference type="SUPFAM" id="SSF69593">
    <property type="entry name" value="Glycerol-3-phosphate (1)-acyltransferase"/>
    <property type="match status" value="1"/>
</dbReference>
<dbReference type="SMART" id="SM00563">
    <property type="entry name" value="PlsC"/>
    <property type="match status" value="1"/>
</dbReference>
<protein>
    <submittedName>
        <fullName evidence="3">Acyltransferase</fullName>
    </submittedName>
</protein>
<gene>
    <name evidence="3" type="ORF">D104_04845</name>
</gene>
<evidence type="ECO:0000313" key="4">
    <source>
        <dbReference type="Proteomes" id="UP000018857"/>
    </source>
</evidence>
<dbReference type="STRING" id="1208321.D104_04845"/>
<dbReference type="CDD" id="cd07990">
    <property type="entry name" value="LPLAT_LCLAT1-like"/>
    <property type="match status" value="1"/>
</dbReference>
<dbReference type="PANTHER" id="PTHR10983:SF16">
    <property type="entry name" value="LYSOCARDIOLIPIN ACYLTRANSFERASE 1"/>
    <property type="match status" value="1"/>
</dbReference>
<dbReference type="InterPro" id="IPR002123">
    <property type="entry name" value="Plipid/glycerol_acylTrfase"/>
</dbReference>
<name>W1S2W5_9GAMM</name>